<dbReference type="Proteomes" id="UP000241639">
    <property type="component" value="Unassembled WGS sequence"/>
</dbReference>
<feature type="region of interest" description="Disordered" evidence="1">
    <location>
        <begin position="145"/>
        <end position="232"/>
    </location>
</feature>
<dbReference type="AlphaFoldDB" id="A0A2T4YYZ4"/>
<organism evidence="2 3">
    <name type="scientific">Desmospora activa DSM 45169</name>
    <dbReference type="NCBI Taxonomy" id="1121389"/>
    <lineage>
        <taxon>Bacteria</taxon>
        <taxon>Bacillati</taxon>
        <taxon>Bacillota</taxon>
        <taxon>Bacilli</taxon>
        <taxon>Bacillales</taxon>
        <taxon>Thermoactinomycetaceae</taxon>
        <taxon>Desmospora</taxon>
    </lineage>
</organism>
<evidence type="ECO:0000313" key="3">
    <source>
        <dbReference type="Proteomes" id="UP000241639"/>
    </source>
</evidence>
<gene>
    <name evidence="2" type="ORF">C8J48_3743</name>
</gene>
<feature type="compositionally biased region" description="Polar residues" evidence="1">
    <location>
        <begin position="218"/>
        <end position="228"/>
    </location>
</feature>
<feature type="compositionally biased region" description="Basic and acidic residues" evidence="1">
    <location>
        <begin position="155"/>
        <end position="177"/>
    </location>
</feature>
<dbReference type="RefSeq" id="WP_107728695.1">
    <property type="nucleotide sequence ID" value="NZ_PZZP01000006.1"/>
</dbReference>
<dbReference type="OrthoDB" id="1258529at2"/>
<reference evidence="2 3" key="1">
    <citation type="submission" date="2018-04" db="EMBL/GenBank/DDBJ databases">
        <title>Genomic Encyclopedia of Archaeal and Bacterial Type Strains, Phase II (KMG-II): from individual species to whole genera.</title>
        <authorList>
            <person name="Goeker M."/>
        </authorList>
    </citation>
    <scope>NUCLEOTIDE SEQUENCE [LARGE SCALE GENOMIC DNA]</scope>
    <source>
        <strain evidence="2 3">DSM 45169</strain>
    </source>
</reference>
<name>A0A2T4YYZ4_9BACL</name>
<evidence type="ECO:0000256" key="1">
    <source>
        <dbReference type="SAM" id="MobiDB-lite"/>
    </source>
</evidence>
<dbReference type="EMBL" id="PZZP01000006">
    <property type="protein sequence ID" value="PTM52196.1"/>
    <property type="molecule type" value="Genomic_DNA"/>
</dbReference>
<comment type="caution">
    <text evidence="2">The sequence shown here is derived from an EMBL/GenBank/DDBJ whole genome shotgun (WGS) entry which is preliminary data.</text>
</comment>
<proteinExistence type="predicted"/>
<feature type="compositionally biased region" description="Basic residues" evidence="1">
    <location>
        <begin position="145"/>
        <end position="154"/>
    </location>
</feature>
<evidence type="ECO:0000313" key="2">
    <source>
        <dbReference type="EMBL" id="PTM52196.1"/>
    </source>
</evidence>
<protein>
    <submittedName>
        <fullName evidence="2">Uncharacterized protein</fullName>
    </submittedName>
</protein>
<accession>A0A2T4YYZ4</accession>
<keyword evidence="3" id="KW-1185">Reference proteome</keyword>
<sequence length="354" mass="41175">MKTNFTQAELNMRAKAYHDNHFNHVHHSYIDITGDLVTGTLLSRIVFWFSPNKEGKSKLRVFKDGHYWLAKNRTDWWDEIRITPKQYDRAIKILQQKNLIVKKIYKFDKDPTTHIRLNYEQLEIEVNKWLKDVKQMIVDGEIDKKGRKTNFPKGKKPDVSRDKVDYPEENAPNKEAEPQENQGEAPNPLGNLVFPQKGKTNSPDGEEGNSLLGENEFDQTGKSLTGNTNRKDIQGELTERTIQQQENDMDVVVVKELIQALFNQQYSNEMIKKLIELSKIHNRDLEEAIHKSVEVIVAKQEAGEKLTNPYGIIVWELKNSWDLSAITAKSMKSQRYTENRDINFEPYDWTASQD</sequence>